<dbReference type="STRING" id="1182544.W9VVA7"/>
<organism evidence="3 4">
    <name type="scientific">Cladophialophora yegresii CBS 114405</name>
    <dbReference type="NCBI Taxonomy" id="1182544"/>
    <lineage>
        <taxon>Eukaryota</taxon>
        <taxon>Fungi</taxon>
        <taxon>Dikarya</taxon>
        <taxon>Ascomycota</taxon>
        <taxon>Pezizomycotina</taxon>
        <taxon>Eurotiomycetes</taxon>
        <taxon>Chaetothyriomycetidae</taxon>
        <taxon>Chaetothyriales</taxon>
        <taxon>Herpotrichiellaceae</taxon>
        <taxon>Cladophialophora</taxon>
    </lineage>
</organism>
<keyword evidence="4" id="KW-1185">Reference proteome</keyword>
<dbReference type="GeneID" id="19178291"/>
<dbReference type="eggNOG" id="ENOG502T5PK">
    <property type="taxonomic scope" value="Eukaryota"/>
</dbReference>
<feature type="compositionally biased region" description="Low complexity" evidence="2">
    <location>
        <begin position="847"/>
        <end position="856"/>
    </location>
</feature>
<feature type="coiled-coil region" evidence="1">
    <location>
        <begin position="538"/>
        <end position="693"/>
    </location>
</feature>
<dbReference type="HOGENOM" id="CLU_286823_0_0_1"/>
<dbReference type="AlphaFoldDB" id="W9VVA7"/>
<evidence type="ECO:0000256" key="2">
    <source>
        <dbReference type="SAM" id="MobiDB-lite"/>
    </source>
</evidence>
<evidence type="ECO:0000256" key="1">
    <source>
        <dbReference type="SAM" id="Coils"/>
    </source>
</evidence>
<dbReference type="VEuPathDB" id="FungiDB:A1O7_03699"/>
<gene>
    <name evidence="3" type="ORF">A1O7_03699</name>
</gene>
<feature type="coiled-coil region" evidence="1">
    <location>
        <begin position="403"/>
        <end position="465"/>
    </location>
</feature>
<protein>
    <submittedName>
        <fullName evidence="3">Uncharacterized protein</fullName>
    </submittedName>
</protein>
<evidence type="ECO:0000313" key="3">
    <source>
        <dbReference type="EMBL" id="EXJ59553.1"/>
    </source>
</evidence>
<reference evidence="3 4" key="1">
    <citation type="submission" date="2013-03" db="EMBL/GenBank/DDBJ databases">
        <title>The Genome Sequence of Cladophialophora yegresii CBS 114405.</title>
        <authorList>
            <consortium name="The Broad Institute Genomics Platform"/>
            <person name="Cuomo C."/>
            <person name="de Hoog S."/>
            <person name="Gorbushina A."/>
            <person name="Walker B."/>
            <person name="Young S.K."/>
            <person name="Zeng Q."/>
            <person name="Gargeya S."/>
            <person name="Fitzgerald M."/>
            <person name="Haas B."/>
            <person name="Abouelleil A."/>
            <person name="Allen A.W."/>
            <person name="Alvarado L."/>
            <person name="Arachchi H.M."/>
            <person name="Berlin A.M."/>
            <person name="Chapman S.B."/>
            <person name="Gainer-Dewar J."/>
            <person name="Goldberg J."/>
            <person name="Griggs A."/>
            <person name="Gujja S."/>
            <person name="Hansen M."/>
            <person name="Howarth C."/>
            <person name="Imamovic A."/>
            <person name="Ireland A."/>
            <person name="Larimer J."/>
            <person name="McCowan C."/>
            <person name="Murphy C."/>
            <person name="Pearson M."/>
            <person name="Poon T.W."/>
            <person name="Priest M."/>
            <person name="Roberts A."/>
            <person name="Saif S."/>
            <person name="Shea T."/>
            <person name="Sisk P."/>
            <person name="Sykes S."/>
            <person name="Wortman J."/>
            <person name="Nusbaum C."/>
            <person name="Birren B."/>
        </authorList>
    </citation>
    <scope>NUCLEOTIDE SEQUENCE [LARGE SCALE GENOMIC DNA]</scope>
    <source>
        <strain evidence="3 4">CBS 114405</strain>
    </source>
</reference>
<keyword evidence="1" id="KW-0175">Coiled coil</keyword>
<evidence type="ECO:0000313" key="4">
    <source>
        <dbReference type="Proteomes" id="UP000019473"/>
    </source>
</evidence>
<feature type="coiled-coil region" evidence="1">
    <location>
        <begin position="88"/>
        <end position="144"/>
    </location>
</feature>
<dbReference type="OrthoDB" id="4161841at2759"/>
<feature type="region of interest" description="Disordered" evidence="2">
    <location>
        <begin position="823"/>
        <end position="909"/>
    </location>
</feature>
<dbReference type="EMBL" id="AMGW01000003">
    <property type="protein sequence ID" value="EXJ59553.1"/>
    <property type="molecule type" value="Genomic_DNA"/>
</dbReference>
<comment type="caution">
    <text evidence="3">The sequence shown here is derived from an EMBL/GenBank/DDBJ whole genome shotgun (WGS) entry which is preliminary data.</text>
</comment>
<proteinExistence type="predicted"/>
<accession>W9VVA7</accession>
<feature type="compositionally biased region" description="Polar residues" evidence="2">
    <location>
        <begin position="869"/>
        <end position="881"/>
    </location>
</feature>
<dbReference type="Proteomes" id="UP000019473">
    <property type="component" value="Unassembled WGS sequence"/>
</dbReference>
<name>W9VVA7_9EURO</name>
<feature type="compositionally biased region" description="Basic and acidic residues" evidence="2">
    <location>
        <begin position="758"/>
        <end position="770"/>
    </location>
</feature>
<dbReference type="RefSeq" id="XP_007755906.1">
    <property type="nucleotide sequence ID" value="XM_007757716.1"/>
</dbReference>
<sequence>MAPPEMDGGAIETAAEQLRNVATDLEGFADCLRPVIGITTSIGADKFILSVLKKDIRSSSQKVLECVTSVIALHTEDLRLIQSHGQALQEANCALDQKTAEVSRLTDKQSELDGEITRLNASHADQLAALKAEHTSEIEKLTESLGAKRTEIGLLNVNFENNVAQLRSDHQAQVKTLEEERSQRDTIINDLKTSQRTDVEKLIQSHTTRVELLESEIARLNSAHAVVTRDLEKSHVDRMEEAEEHWDRKRSEIQQGHNAACEELRLKYFEQIDGLQRKNTELQQSHDLALDDLRLKHTQATERDRSQLRDSHEAALKKLSDEHAQTLQDNASAVDGQISQLQMSHQAAVELLRQEHANALEDIKADHDREITRLNAVLDTATGAVDVLKQEHASQVVAKDREILDLRQLLDAKKRELEAISGEHSQANARLVETTGWLTQAQSVVAELRETVDQLRESILRKEAQIGVLDGELADAQDQLVARRQDSDARELALREKLVEEQQLVARICREQRDSDHRNQEDFRDMKNSYNDCVQSIEAEMELERLQGEEELESLRRELQITRRGLDNQRALVEDRRREFEKALAAGEEQKEIDRAQREEELKAELEERAADEAFHVYRVRIDFLEQEVQSLKTEQQAKVDEARLEVATEDTVVLDELVESHQAEVDQYETEKSELVAETERLEVEKRELQSNFAGRLDAEKRKIQSQFDKQVSALLAQRQKEIDEAVRVALCAQTNRITKLQLQVDDRDTTIAILEERRQQRDAARDSVEDAQPDAHVAKDMPEGIEQSVGDRHERSLSDINFDPYIFDDAVESTAQQVADGEDRLPGVGDPSETDTTPGPAGDQPTPTVPSVPSAPDTAQAPAVPSGSATSPTPALMNTRSKRKSADPQAQEGQKRSRKKVPGAEAHANGQALLSKFCIAWNATAEERRMIDATFRIFFSLGKDPAAVEGKIDQYCMGTFTRRPVYPPTCFHAAILGHNSGSGGSNHAQVNCKECNKLGTVCMWAKFHPDVHTGYGDRDENGVVPSGEARAYKPDAEPRTIHVEGRDIRWILKRRKETPVAPDETDWDLGGKVV</sequence>
<feature type="region of interest" description="Disordered" evidence="2">
    <location>
        <begin position="758"/>
        <end position="795"/>
    </location>
</feature>